<comment type="similarity">
    <text evidence="1 5">Belongs to the metallo-dependent hydrolases superfamily. NagA family.</text>
</comment>
<proteinExistence type="inferred from homology"/>
<dbReference type="InterPro" id="IPR006680">
    <property type="entry name" value="Amidohydro-rel"/>
</dbReference>
<keyword evidence="4 5" id="KW-0119">Carbohydrate metabolism</keyword>
<evidence type="ECO:0000256" key="1">
    <source>
        <dbReference type="ARBA" id="ARBA00010716"/>
    </source>
</evidence>
<evidence type="ECO:0000256" key="3">
    <source>
        <dbReference type="ARBA" id="ARBA00022801"/>
    </source>
</evidence>
<dbReference type="GO" id="GO:0006046">
    <property type="term" value="P:N-acetylglucosamine catabolic process"/>
    <property type="evidence" value="ECO:0007669"/>
    <property type="project" value="TreeGrafter"/>
</dbReference>
<keyword evidence="2 8" id="KW-0479">Metal-binding</keyword>
<evidence type="ECO:0000256" key="7">
    <source>
        <dbReference type="PIRSR" id="PIRSR038994-2"/>
    </source>
</evidence>
<evidence type="ECO:0000256" key="4">
    <source>
        <dbReference type="ARBA" id="ARBA00023277"/>
    </source>
</evidence>
<dbReference type="Proteomes" id="UP000187085">
    <property type="component" value="Unassembled WGS sequence"/>
</dbReference>
<dbReference type="PIRSF" id="PIRSF038994">
    <property type="entry name" value="NagA"/>
    <property type="match status" value="1"/>
</dbReference>
<feature type="binding site" evidence="7">
    <location>
        <position position="239"/>
    </location>
    <ligand>
        <name>substrate</name>
    </ligand>
</feature>
<feature type="binding site" evidence="8">
    <location>
        <position position="228"/>
    </location>
    <ligand>
        <name>Zn(2+)</name>
        <dbReference type="ChEBI" id="CHEBI:29105"/>
    </ligand>
</feature>
<protein>
    <recommendedName>
        <fullName evidence="9">Amidohydrolase-related domain-containing protein</fullName>
    </recommendedName>
</protein>
<feature type="binding site" evidence="7">
    <location>
        <position position="145"/>
    </location>
    <ligand>
        <name>substrate</name>
    </ligand>
</feature>
<feature type="binding site" evidence="8">
    <location>
        <position position="134"/>
    </location>
    <ligand>
        <name>Zn(2+)</name>
        <dbReference type="ChEBI" id="CHEBI:29105"/>
    </ligand>
</feature>
<dbReference type="STRING" id="554083.BKD30_07540"/>
<feature type="domain" description="Amidohydrolase-related" evidence="9">
    <location>
        <begin position="61"/>
        <end position="377"/>
    </location>
</feature>
<comment type="cofactor">
    <cofactor evidence="8">
        <name>a divalent metal cation</name>
        <dbReference type="ChEBI" id="CHEBI:60240"/>
    </cofactor>
    <text evidence="8">Binds 1 divalent metal cation per subunit.</text>
</comment>
<dbReference type="EMBL" id="MRDE01000049">
    <property type="protein sequence ID" value="OMH24716.1"/>
    <property type="molecule type" value="Genomic_DNA"/>
</dbReference>
<comment type="caution">
    <text evidence="10">The sequence shown here is derived from an EMBL/GenBank/DDBJ whole genome shotgun (WGS) entry which is preliminary data.</text>
</comment>
<sequence>MSTTTPAPATQILAAARVVTGADVLTPGWVRVEDGLLTAVDEGPAPAATGGGANDLGDVVLAPGFVDLHQHGGGGAAYTDGADAARTAIAAHRAHGTTSMLASLVTDTVDRLERQIRALTALVETGELLGVHLEGPWLSPAHRGAHDAALLAAPRLEDVRRLLTIPAGPTTGREGAVRMVTVAPELPGGLDAVRTIAAAGVLSAVGHTDATLAQAHAAVDAGARVGTHLFNGERPLHHREPGVILALLDRPEAVVELIADGVHVHPAMLAHAAAAAAGGFALVTDAMAAAGGPDGAYRLGPLDVEVTDRVARVAGTDTIAGSTLTLDRAVAFVVREAGIDLLSAVRAATTTPADLLGRADLGRLVPGARADLVVLGTGLDRGSGIDPGGGPGSGSDAGFAATRVMRAGTWLG</sequence>
<evidence type="ECO:0000313" key="11">
    <source>
        <dbReference type="Proteomes" id="UP000187085"/>
    </source>
</evidence>
<evidence type="ECO:0000259" key="9">
    <source>
        <dbReference type="Pfam" id="PF01979"/>
    </source>
</evidence>
<dbReference type="OrthoDB" id="9776488at2"/>
<evidence type="ECO:0000256" key="8">
    <source>
        <dbReference type="PIRSR" id="PIRSR038994-3"/>
    </source>
</evidence>
<keyword evidence="3 5" id="KW-0378">Hydrolase</keyword>
<evidence type="ECO:0000256" key="5">
    <source>
        <dbReference type="PIRNR" id="PIRNR038994"/>
    </source>
</evidence>
<feature type="binding site" evidence="7">
    <location>
        <begin position="319"/>
        <end position="321"/>
    </location>
    <ligand>
        <name>substrate</name>
    </ligand>
</feature>
<dbReference type="PANTHER" id="PTHR11113:SF14">
    <property type="entry name" value="N-ACETYLGLUCOSAMINE-6-PHOSPHATE DEACETYLASE"/>
    <property type="match status" value="1"/>
</dbReference>
<dbReference type="SUPFAM" id="SSF51338">
    <property type="entry name" value="Composite domain of metallo-dependent hydrolases"/>
    <property type="match status" value="1"/>
</dbReference>
<dbReference type="InterPro" id="IPR003764">
    <property type="entry name" value="GlcNAc_6-P_deAcase"/>
</dbReference>
<dbReference type="GO" id="GO:0046872">
    <property type="term" value="F:metal ion binding"/>
    <property type="evidence" value="ECO:0007669"/>
    <property type="project" value="UniProtKB-KW"/>
</dbReference>
<evidence type="ECO:0000256" key="6">
    <source>
        <dbReference type="PIRSR" id="PIRSR038994-1"/>
    </source>
</evidence>
<keyword evidence="11" id="KW-1185">Reference proteome</keyword>
<dbReference type="SUPFAM" id="SSF51556">
    <property type="entry name" value="Metallo-dependent hydrolases"/>
    <property type="match status" value="1"/>
</dbReference>
<evidence type="ECO:0000256" key="2">
    <source>
        <dbReference type="ARBA" id="ARBA00022723"/>
    </source>
</evidence>
<feature type="binding site" evidence="8">
    <location>
        <position position="207"/>
    </location>
    <ligand>
        <name>Zn(2+)</name>
        <dbReference type="ChEBI" id="CHEBI:29105"/>
    </ligand>
</feature>
<accession>A0A1R1LB37</accession>
<dbReference type="Gene3D" id="3.20.20.140">
    <property type="entry name" value="Metal-dependent hydrolases"/>
    <property type="match status" value="1"/>
</dbReference>
<feature type="active site" description="Proton donor/acceptor" evidence="6">
    <location>
        <position position="285"/>
    </location>
</feature>
<name>A0A1R1LB37_9MICC</name>
<evidence type="ECO:0000313" key="10">
    <source>
        <dbReference type="EMBL" id="OMH24716.1"/>
    </source>
</evidence>
<dbReference type="PANTHER" id="PTHR11113">
    <property type="entry name" value="N-ACETYLGLUCOSAMINE-6-PHOSPHATE DEACETYLASE"/>
    <property type="match status" value="1"/>
</dbReference>
<dbReference type="GO" id="GO:0008448">
    <property type="term" value="F:N-acetylglucosamine-6-phosphate deacetylase activity"/>
    <property type="evidence" value="ECO:0007669"/>
    <property type="project" value="InterPro"/>
</dbReference>
<reference evidence="10 11" key="1">
    <citation type="submission" date="2016-12" db="EMBL/GenBank/DDBJ databases">
        <title>Draft genome of Tersicoccus phoenicis 1P05MA.</title>
        <authorList>
            <person name="Nakajima Y."/>
            <person name="Yoshizawa S."/>
            <person name="Nakamura K."/>
            <person name="Ogura Y."/>
            <person name="Hayashi T."/>
            <person name="Kogure K."/>
        </authorList>
    </citation>
    <scope>NUCLEOTIDE SEQUENCE [LARGE SCALE GENOMIC DNA]</scope>
    <source>
        <strain evidence="10 11">1p05MA</strain>
    </source>
</reference>
<dbReference type="AlphaFoldDB" id="A0A1R1LB37"/>
<gene>
    <name evidence="10" type="ORF">BKD30_07540</name>
</gene>
<dbReference type="Gene3D" id="2.30.40.10">
    <property type="entry name" value="Urease, subunit C, domain 1"/>
    <property type="match status" value="1"/>
</dbReference>
<organism evidence="10 11">
    <name type="scientific">Tersicoccus phoenicis</name>
    <dbReference type="NCBI Taxonomy" id="554083"/>
    <lineage>
        <taxon>Bacteria</taxon>
        <taxon>Bacillati</taxon>
        <taxon>Actinomycetota</taxon>
        <taxon>Actinomycetes</taxon>
        <taxon>Micrococcales</taxon>
        <taxon>Micrococcaceae</taxon>
        <taxon>Tersicoccus</taxon>
    </lineage>
</organism>
<dbReference type="Pfam" id="PF01979">
    <property type="entry name" value="Amidohydro_1"/>
    <property type="match status" value="1"/>
</dbReference>
<feature type="binding site" evidence="7">
    <location>
        <position position="263"/>
    </location>
    <ligand>
        <name>substrate</name>
    </ligand>
</feature>
<dbReference type="InterPro" id="IPR011059">
    <property type="entry name" value="Metal-dep_hydrolase_composite"/>
</dbReference>
<feature type="binding site" evidence="7">
    <location>
        <begin position="231"/>
        <end position="232"/>
    </location>
    <ligand>
        <name>substrate</name>
    </ligand>
</feature>
<dbReference type="RefSeq" id="WP_076703695.1">
    <property type="nucleotide sequence ID" value="NZ_MRDE01000049.1"/>
</dbReference>
<dbReference type="InterPro" id="IPR032466">
    <property type="entry name" value="Metal_Hydrolase"/>
</dbReference>